<reference evidence="1 2" key="1">
    <citation type="submission" date="2018-01" db="EMBL/GenBank/DDBJ databases">
        <title>Genomic Encyclopedia of Type Strains, Phase III (KMG-III): the genomes of soil and plant-associated and newly described type strains.</title>
        <authorList>
            <person name="Whitman W."/>
        </authorList>
    </citation>
    <scope>NUCLEOTIDE SEQUENCE [LARGE SCALE GENOMIC DNA]</scope>
    <source>
        <strain evidence="1 2">HKI456</strain>
    </source>
</reference>
<organism evidence="1 2">
    <name type="scientific">Mycetohabitans endofungorum</name>
    <dbReference type="NCBI Taxonomy" id="417203"/>
    <lineage>
        <taxon>Bacteria</taxon>
        <taxon>Pseudomonadati</taxon>
        <taxon>Pseudomonadota</taxon>
        <taxon>Betaproteobacteria</taxon>
        <taxon>Burkholderiales</taxon>
        <taxon>Burkholderiaceae</taxon>
        <taxon>Mycetohabitans</taxon>
    </lineage>
</organism>
<dbReference type="EMBL" id="PRDW01000005">
    <property type="protein sequence ID" value="PPB84014.1"/>
    <property type="molecule type" value="Genomic_DNA"/>
</dbReference>
<protein>
    <submittedName>
        <fullName evidence="1">Uncharacterized protein</fullName>
    </submittedName>
</protein>
<gene>
    <name evidence="1" type="ORF">B0O95_105198</name>
</gene>
<proteinExistence type="predicted"/>
<accession>A0A2P5KBD0</accession>
<evidence type="ECO:0000313" key="2">
    <source>
        <dbReference type="Proteomes" id="UP000243096"/>
    </source>
</evidence>
<evidence type="ECO:0000313" key="1">
    <source>
        <dbReference type="EMBL" id="PPB84014.1"/>
    </source>
</evidence>
<comment type="caution">
    <text evidence="1">The sequence shown here is derived from an EMBL/GenBank/DDBJ whole genome shotgun (WGS) entry which is preliminary data.</text>
</comment>
<name>A0A2P5KBD0_9BURK</name>
<keyword evidence="2" id="KW-1185">Reference proteome</keyword>
<dbReference type="AlphaFoldDB" id="A0A2P5KBD0"/>
<dbReference type="Proteomes" id="UP000243096">
    <property type="component" value="Unassembled WGS sequence"/>
</dbReference>
<sequence length="69" mass="7691">MVVGYRATHLATHLEVEEPMEAAYDSFSPLLDPRGSWLATVLALRQIRQAAADLRMSGNFGFWHVSQSS</sequence>